<dbReference type="InterPro" id="IPR036163">
    <property type="entry name" value="HMA_dom_sf"/>
</dbReference>
<reference evidence="3 4" key="1">
    <citation type="submission" date="2023-10" db="EMBL/GenBank/DDBJ databases">
        <title>Bacteria for the degradation of biodegradable plastic PBAT(Polybutylene adipate terephthalate).</title>
        <authorList>
            <person name="Weon H.-Y."/>
            <person name="Yeon J."/>
        </authorList>
    </citation>
    <scope>NUCLEOTIDE SEQUENCE [LARGE SCALE GENOMIC DNA]</scope>
    <source>
        <strain evidence="3 4">SBD 7-3</strain>
    </source>
</reference>
<organism evidence="3 4">
    <name type="scientific">Piscinibacter gummiphilus</name>
    <dbReference type="NCBI Taxonomy" id="946333"/>
    <lineage>
        <taxon>Bacteria</taxon>
        <taxon>Pseudomonadati</taxon>
        <taxon>Pseudomonadota</taxon>
        <taxon>Betaproteobacteria</taxon>
        <taxon>Burkholderiales</taxon>
        <taxon>Sphaerotilaceae</taxon>
        <taxon>Piscinibacter</taxon>
    </lineage>
</organism>
<dbReference type="SUPFAM" id="SSF55008">
    <property type="entry name" value="HMA, heavy metal-associated domain"/>
    <property type="match status" value="1"/>
</dbReference>
<dbReference type="EMBL" id="CP136336">
    <property type="protein sequence ID" value="WOB10868.1"/>
    <property type="molecule type" value="Genomic_DNA"/>
</dbReference>
<keyword evidence="4" id="KW-1185">Reference proteome</keyword>
<evidence type="ECO:0000256" key="1">
    <source>
        <dbReference type="ARBA" id="ARBA00022723"/>
    </source>
</evidence>
<dbReference type="PROSITE" id="PS01047">
    <property type="entry name" value="HMA_1"/>
    <property type="match status" value="1"/>
</dbReference>
<keyword evidence="1" id="KW-0479">Metal-binding</keyword>
<accession>A0ABZ0D104</accession>
<dbReference type="InterPro" id="IPR017969">
    <property type="entry name" value="Heavy-metal-associated_CS"/>
</dbReference>
<name>A0ABZ0D104_9BURK</name>
<sequence length="85" mass="8593">MIVFNVNDMTCGHCVGAVTKAVKAVEPGATVSVNLANKRVEIEATSADTQTLKLAIEEAGYTPVEVAGASQPAAARGGSCCGTCH</sequence>
<dbReference type="RefSeq" id="WP_257824276.1">
    <property type="nucleotide sequence ID" value="NZ_CP136336.1"/>
</dbReference>
<dbReference type="Pfam" id="PF00403">
    <property type="entry name" value="HMA"/>
    <property type="match status" value="1"/>
</dbReference>
<evidence type="ECO:0000313" key="4">
    <source>
        <dbReference type="Proteomes" id="UP001303946"/>
    </source>
</evidence>
<evidence type="ECO:0000313" key="3">
    <source>
        <dbReference type="EMBL" id="WOB10868.1"/>
    </source>
</evidence>
<dbReference type="InterPro" id="IPR006121">
    <property type="entry name" value="HMA_dom"/>
</dbReference>
<dbReference type="Gene3D" id="3.30.70.100">
    <property type="match status" value="1"/>
</dbReference>
<evidence type="ECO:0000259" key="2">
    <source>
        <dbReference type="PROSITE" id="PS50846"/>
    </source>
</evidence>
<feature type="domain" description="HMA" evidence="2">
    <location>
        <begin position="1"/>
        <end position="64"/>
    </location>
</feature>
<dbReference type="Proteomes" id="UP001303946">
    <property type="component" value="Chromosome"/>
</dbReference>
<dbReference type="PROSITE" id="PS50846">
    <property type="entry name" value="HMA_2"/>
    <property type="match status" value="1"/>
</dbReference>
<protein>
    <submittedName>
        <fullName evidence="3">Heavy-metal-associated domain-containing protein</fullName>
    </submittedName>
</protein>
<proteinExistence type="predicted"/>
<gene>
    <name evidence="3" type="ORF">RXV79_12625</name>
</gene>
<dbReference type="CDD" id="cd00371">
    <property type="entry name" value="HMA"/>
    <property type="match status" value="1"/>
</dbReference>